<accession>A0ACC1YZD9</accession>
<keyword evidence="2" id="KW-1185">Reference proteome</keyword>
<evidence type="ECO:0000313" key="2">
    <source>
        <dbReference type="Proteomes" id="UP001164539"/>
    </source>
</evidence>
<comment type="caution">
    <text evidence="1">The sequence shown here is derived from an EMBL/GenBank/DDBJ whole genome shotgun (WGS) entry which is preliminary data.</text>
</comment>
<dbReference type="EMBL" id="CM051394">
    <property type="protein sequence ID" value="KAJ4727965.1"/>
    <property type="molecule type" value="Genomic_DNA"/>
</dbReference>
<organism evidence="1 2">
    <name type="scientific">Melia azedarach</name>
    <name type="common">Chinaberry tree</name>
    <dbReference type="NCBI Taxonomy" id="155640"/>
    <lineage>
        <taxon>Eukaryota</taxon>
        <taxon>Viridiplantae</taxon>
        <taxon>Streptophyta</taxon>
        <taxon>Embryophyta</taxon>
        <taxon>Tracheophyta</taxon>
        <taxon>Spermatophyta</taxon>
        <taxon>Magnoliopsida</taxon>
        <taxon>eudicotyledons</taxon>
        <taxon>Gunneridae</taxon>
        <taxon>Pentapetalae</taxon>
        <taxon>rosids</taxon>
        <taxon>malvids</taxon>
        <taxon>Sapindales</taxon>
        <taxon>Meliaceae</taxon>
        <taxon>Melia</taxon>
    </lineage>
</organism>
<reference evidence="1 2" key="1">
    <citation type="journal article" date="2023" name="Science">
        <title>Complex scaffold remodeling in plant triterpene biosynthesis.</title>
        <authorList>
            <person name="De La Pena R."/>
            <person name="Hodgson H."/>
            <person name="Liu J.C."/>
            <person name="Stephenson M.J."/>
            <person name="Martin A.C."/>
            <person name="Owen C."/>
            <person name="Harkess A."/>
            <person name="Leebens-Mack J."/>
            <person name="Jimenez L.E."/>
            <person name="Osbourn A."/>
            <person name="Sattely E.S."/>
        </authorList>
    </citation>
    <scope>NUCLEOTIDE SEQUENCE [LARGE SCALE GENOMIC DNA]</scope>
    <source>
        <strain evidence="2">cv. JPN11</strain>
        <tissue evidence="1">Leaf</tissue>
    </source>
</reference>
<evidence type="ECO:0000313" key="1">
    <source>
        <dbReference type="EMBL" id="KAJ4727965.1"/>
    </source>
</evidence>
<gene>
    <name evidence="1" type="ORF">OWV82_000980</name>
</gene>
<proteinExistence type="predicted"/>
<dbReference type="Proteomes" id="UP001164539">
    <property type="component" value="Chromosome 1"/>
</dbReference>
<protein>
    <submittedName>
        <fullName evidence="1">Mannan endo-1,4-beta-mannosidase 4</fullName>
    </submittedName>
</protein>
<name>A0ACC1YZD9_MELAZ</name>
<sequence length="158" mass="17877">MENQWLKGNNTILTTHLLGLISVTNNQIPDVDFATIHIYPEQWLAPNSSDEIQLAFAKRWIQVHIQDSSSVVKKPIIIGEFGKSNRFAGYSVEKRNNYFENVYYAIYSSARSKGPCAGGLFWQLMTQGMPTFGDEYEVVLEESPSTANIIAQQSRKLN</sequence>